<keyword evidence="1" id="KW-0812">Transmembrane</keyword>
<evidence type="ECO:0000313" key="2">
    <source>
        <dbReference type="EMBL" id="HIR58875.1"/>
    </source>
</evidence>
<keyword evidence="1" id="KW-0472">Membrane</keyword>
<proteinExistence type="predicted"/>
<reference evidence="2" key="1">
    <citation type="submission" date="2020-10" db="EMBL/GenBank/DDBJ databases">
        <authorList>
            <person name="Gilroy R."/>
        </authorList>
    </citation>
    <scope>NUCLEOTIDE SEQUENCE</scope>
    <source>
        <strain evidence="2">CHK184-20233</strain>
    </source>
</reference>
<dbReference type="AlphaFoldDB" id="A0A9D1DTM3"/>
<keyword evidence="1" id="KW-1133">Transmembrane helix</keyword>
<name>A0A9D1DTM3_9FIRM</name>
<comment type="caution">
    <text evidence="2">The sequence shown here is derived from an EMBL/GenBank/DDBJ whole genome shotgun (WGS) entry which is preliminary data.</text>
</comment>
<organism evidence="2 3">
    <name type="scientific">Candidatus Onthousia excrementipullorum</name>
    <dbReference type="NCBI Taxonomy" id="2840884"/>
    <lineage>
        <taxon>Bacteria</taxon>
        <taxon>Bacillati</taxon>
        <taxon>Bacillota</taxon>
        <taxon>Bacilli</taxon>
        <taxon>Candidatus Onthousia</taxon>
    </lineage>
</organism>
<gene>
    <name evidence="2" type="ORF">IAB38_02385</name>
</gene>
<dbReference type="EMBL" id="DVHC01000026">
    <property type="protein sequence ID" value="HIR58875.1"/>
    <property type="molecule type" value="Genomic_DNA"/>
</dbReference>
<sequence length="316" mass="34290">MSERRVVNNFRATPEMIREARMKRLRAKRRRVIGGIIGITVGVSALGVGCSNIMGGGSSDGPIVEPKPIEEPYSITTSTDDLSSLNVVLVNDGISDEQMKQAEDSLESTGLDVEVRDINELNKDGTECFVALTNYKGDDYKVIGNYNKGNNHADLLAIGMKDAFGGAIQKGIYDKSVAEPTLIPSDIEVAVGDQIMPNVTIAVPEGADLEDYGYDVVKVDTGLNESFTDSLLEGLARYNDSLKYVDIHNSEFLLRPSDAADYQQSVDPDVLNLNGLDDSYKVQKDSILLNNGLPKSFDKSTTVNVEMANVKGNSLN</sequence>
<protein>
    <submittedName>
        <fullName evidence="2">Uncharacterized protein</fullName>
    </submittedName>
</protein>
<reference evidence="2" key="2">
    <citation type="journal article" date="2021" name="PeerJ">
        <title>Extensive microbial diversity within the chicken gut microbiome revealed by metagenomics and culture.</title>
        <authorList>
            <person name="Gilroy R."/>
            <person name="Ravi A."/>
            <person name="Getino M."/>
            <person name="Pursley I."/>
            <person name="Horton D.L."/>
            <person name="Alikhan N.F."/>
            <person name="Baker D."/>
            <person name="Gharbi K."/>
            <person name="Hall N."/>
            <person name="Watson M."/>
            <person name="Adriaenssens E.M."/>
            <person name="Foster-Nyarko E."/>
            <person name="Jarju S."/>
            <person name="Secka A."/>
            <person name="Antonio M."/>
            <person name="Oren A."/>
            <person name="Chaudhuri R.R."/>
            <person name="La Ragione R."/>
            <person name="Hildebrand F."/>
            <person name="Pallen M.J."/>
        </authorList>
    </citation>
    <scope>NUCLEOTIDE SEQUENCE</scope>
    <source>
        <strain evidence="2">CHK184-20233</strain>
    </source>
</reference>
<evidence type="ECO:0000256" key="1">
    <source>
        <dbReference type="SAM" id="Phobius"/>
    </source>
</evidence>
<evidence type="ECO:0000313" key="3">
    <source>
        <dbReference type="Proteomes" id="UP000824232"/>
    </source>
</evidence>
<accession>A0A9D1DTM3</accession>
<dbReference type="Proteomes" id="UP000824232">
    <property type="component" value="Unassembled WGS sequence"/>
</dbReference>
<feature type="transmembrane region" description="Helical" evidence="1">
    <location>
        <begin position="32"/>
        <end position="54"/>
    </location>
</feature>